<name>A0A239YK88_9STAP</name>
<protein>
    <submittedName>
        <fullName evidence="2">Putative regulatory protein PaiA</fullName>
    </submittedName>
</protein>
<feature type="domain" description="N-acetyltransferase" evidence="1">
    <location>
        <begin position="6"/>
        <end position="148"/>
    </location>
</feature>
<dbReference type="CDD" id="cd04301">
    <property type="entry name" value="NAT_SF"/>
    <property type="match status" value="1"/>
</dbReference>
<organism evidence="2 3">
    <name type="scientific">Mammaliicoccus stepanovicii</name>
    <dbReference type="NCBI Taxonomy" id="643214"/>
    <lineage>
        <taxon>Bacteria</taxon>
        <taxon>Bacillati</taxon>
        <taxon>Bacillota</taxon>
        <taxon>Bacilli</taxon>
        <taxon>Bacillales</taxon>
        <taxon>Staphylococcaceae</taxon>
        <taxon>Mammaliicoccus</taxon>
    </lineage>
</organism>
<dbReference type="AlphaFoldDB" id="A0A239YK88"/>
<evidence type="ECO:0000313" key="3">
    <source>
        <dbReference type="Proteomes" id="UP000242084"/>
    </source>
</evidence>
<dbReference type="PROSITE" id="PS51186">
    <property type="entry name" value="GNAT"/>
    <property type="match status" value="1"/>
</dbReference>
<dbReference type="SUPFAM" id="SSF55729">
    <property type="entry name" value="Acyl-CoA N-acyltransferases (Nat)"/>
    <property type="match status" value="1"/>
</dbReference>
<dbReference type="InterPro" id="IPR050276">
    <property type="entry name" value="MshD_Acetyltransferase"/>
</dbReference>
<keyword evidence="3" id="KW-1185">Reference proteome</keyword>
<dbReference type="OrthoDB" id="5292888at2"/>
<dbReference type="KEGG" id="sste:SAMEA4384403_0561"/>
<dbReference type="Pfam" id="PF13673">
    <property type="entry name" value="Acetyltransf_10"/>
    <property type="match status" value="1"/>
</dbReference>
<proteinExistence type="predicted"/>
<dbReference type="GO" id="GO:0016747">
    <property type="term" value="F:acyltransferase activity, transferring groups other than amino-acyl groups"/>
    <property type="evidence" value="ECO:0007669"/>
    <property type="project" value="InterPro"/>
</dbReference>
<dbReference type="InterPro" id="IPR000182">
    <property type="entry name" value="GNAT_dom"/>
</dbReference>
<dbReference type="Proteomes" id="UP000242084">
    <property type="component" value="Chromosome 1"/>
</dbReference>
<accession>A0A239YK88</accession>
<evidence type="ECO:0000259" key="1">
    <source>
        <dbReference type="PROSITE" id="PS51186"/>
    </source>
</evidence>
<dbReference type="EMBL" id="LT906462">
    <property type="protein sequence ID" value="SNV59529.1"/>
    <property type="molecule type" value="Genomic_DNA"/>
</dbReference>
<dbReference type="RefSeq" id="WP_095086430.1">
    <property type="nucleotide sequence ID" value="NZ_BMDM01000003.1"/>
</dbReference>
<dbReference type="Gene3D" id="3.40.630.30">
    <property type="match status" value="1"/>
</dbReference>
<sequence length="148" mass="17642">MNNGQIKIIKYEEVFADQTVRMWRDSKEQAINQNERHHIHSHKYYLSHILPDHYDIDLALLDNQVIGMIAYNEVEISQLYIHVDYQGIGIGKQLLNRAKNYSNGKLQLYTFDKNEYAKTFYEKNGFKKVGIQLENEENLTAIQYEWRK</sequence>
<gene>
    <name evidence="2" type="primary">paiA_1</name>
    <name evidence="2" type="ORF">SAMEA4384403_00561</name>
</gene>
<dbReference type="PANTHER" id="PTHR43617:SF38">
    <property type="entry name" value="N-ACETYLTRANSFERASE DOMAIN-CONTAINING PROTEIN"/>
    <property type="match status" value="1"/>
</dbReference>
<reference evidence="2 3" key="1">
    <citation type="submission" date="2017-06" db="EMBL/GenBank/DDBJ databases">
        <authorList>
            <consortium name="Pathogen Informatics"/>
        </authorList>
    </citation>
    <scope>NUCLEOTIDE SEQUENCE [LARGE SCALE GENOMIC DNA]</scope>
    <source>
        <strain evidence="2 3">NCTC13839</strain>
    </source>
</reference>
<evidence type="ECO:0000313" key="2">
    <source>
        <dbReference type="EMBL" id="SNV59529.1"/>
    </source>
</evidence>
<dbReference type="PANTHER" id="PTHR43617">
    <property type="entry name" value="L-AMINO ACID N-ACETYLTRANSFERASE"/>
    <property type="match status" value="1"/>
</dbReference>
<dbReference type="InterPro" id="IPR016181">
    <property type="entry name" value="Acyl_CoA_acyltransferase"/>
</dbReference>